<sequence length="100" mass="10173">MTNSPGETSAALSAGVSANANGTGGFVAVVLVALGVEPATLVPPDWADSAAVHPATARTATPTRPTHDRPPLDIPDLPFLLHARAKTTVNSVPDEPDTIE</sequence>
<evidence type="ECO:0000313" key="3">
    <source>
        <dbReference type="Proteomes" id="UP001165042"/>
    </source>
</evidence>
<protein>
    <submittedName>
        <fullName evidence="2">Uncharacterized protein</fullName>
    </submittedName>
</protein>
<evidence type="ECO:0000313" key="2">
    <source>
        <dbReference type="EMBL" id="GLW93822.1"/>
    </source>
</evidence>
<gene>
    <name evidence="2" type="ORF">Aglo03_46380</name>
</gene>
<dbReference type="AlphaFoldDB" id="A0A9W6QQI2"/>
<reference evidence="2" key="1">
    <citation type="submission" date="2023-02" db="EMBL/GenBank/DDBJ databases">
        <title>Actinokineospora globicatena NBRC 15670.</title>
        <authorList>
            <person name="Ichikawa N."/>
            <person name="Sato H."/>
            <person name="Tonouchi N."/>
        </authorList>
    </citation>
    <scope>NUCLEOTIDE SEQUENCE</scope>
    <source>
        <strain evidence="2">NBRC 15670</strain>
    </source>
</reference>
<feature type="region of interest" description="Disordered" evidence="1">
    <location>
        <begin position="52"/>
        <end position="75"/>
    </location>
</feature>
<dbReference type="EMBL" id="BSSD01000007">
    <property type="protein sequence ID" value="GLW93822.1"/>
    <property type="molecule type" value="Genomic_DNA"/>
</dbReference>
<organism evidence="2 3">
    <name type="scientific">Actinokineospora globicatena</name>
    <dbReference type="NCBI Taxonomy" id="103729"/>
    <lineage>
        <taxon>Bacteria</taxon>
        <taxon>Bacillati</taxon>
        <taxon>Actinomycetota</taxon>
        <taxon>Actinomycetes</taxon>
        <taxon>Pseudonocardiales</taxon>
        <taxon>Pseudonocardiaceae</taxon>
        <taxon>Actinokineospora</taxon>
    </lineage>
</organism>
<accession>A0A9W6QQI2</accession>
<comment type="caution">
    <text evidence="2">The sequence shown here is derived from an EMBL/GenBank/DDBJ whole genome shotgun (WGS) entry which is preliminary data.</text>
</comment>
<feature type="compositionally biased region" description="Low complexity" evidence="1">
    <location>
        <begin position="52"/>
        <end position="64"/>
    </location>
</feature>
<proteinExistence type="predicted"/>
<name>A0A9W6QQI2_9PSEU</name>
<keyword evidence="3" id="KW-1185">Reference proteome</keyword>
<dbReference type="Proteomes" id="UP001165042">
    <property type="component" value="Unassembled WGS sequence"/>
</dbReference>
<evidence type="ECO:0000256" key="1">
    <source>
        <dbReference type="SAM" id="MobiDB-lite"/>
    </source>
</evidence>